<feature type="region of interest" description="Disordered" evidence="1">
    <location>
        <begin position="459"/>
        <end position="478"/>
    </location>
</feature>
<feature type="compositionally biased region" description="Basic and acidic residues" evidence="1">
    <location>
        <begin position="134"/>
        <end position="143"/>
    </location>
</feature>
<dbReference type="Proteomes" id="UP001162031">
    <property type="component" value="Unassembled WGS sequence"/>
</dbReference>
<name>A0AAV0T4K5_HYABA</name>
<sequence>MDESSRSECREPHKRHYSFSASDDVVLFRTVLENLDIFSFIQSQRTRAWRVITQCLCDQGISCTTESARYRIKRLVERHREEVAKGQGPQDDAASTPLEQLLAQYTQANDQFEQRGLSMPTILQDLSRNARSRHGLDENRGGSEDMTDDSTPMSNGISQDLSDLPLPPAPTLSSEQAALKSSKKPRKRRFFFENGHDVILLRLMLADEGVVTASGVKRPQWKKIEAAANSRGMPVNTHTIRTHIRLLVDAYQKEEDMGEIKPDKMSEKQKLLREYCRKLEETKQMYAGSSEDRVDQPTHGKDGDWRRESIHESRDRAKTEVPLAALETPSQAQVLTIADNTTSQDDEPTVVHALEAASNSSPDHVATSTKVAEDTMTQRPETARRRPVSESTSTAVRALSGVASASSTDASSAPVKTLARAQSTRCAEAGEVMESVSKKQKLGVDAVLDRFISMQRDYQKEQREHERTISSEQRSLQRQTIELQTRALDIQEKSMSMQERLMAMMEKVMDKLQ</sequence>
<organism evidence="2 3">
    <name type="scientific">Hyaloperonospora brassicae</name>
    <name type="common">Brassica downy mildew</name>
    <name type="synonym">Peronospora brassicae</name>
    <dbReference type="NCBI Taxonomy" id="162125"/>
    <lineage>
        <taxon>Eukaryota</taxon>
        <taxon>Sar</taxon>
        <taxon>Stramenopiles</taxon>
        <taxon>Oomycota</taxon>
        <taxon>Peronosporomycetes</taxon>
        <taxon>Peronosporales</taxon>
        <taxon>Peronosporaceae</taxon>
        <taxon>Hyaloperonospora</taxon>
    </lineage>
</organism>
<gene>
    <name evidence="2" type="ORF">HBR001_LOCUS1159</name>
</gene>
<feature type="region of interest" description="Disordered" evidence="1">
    <location>
        <begin position="127"/>
        <end position="185"/>
    </location>
</feature>
<dbReference type="AlphaFoldDB" id="A0AAV0T4K5"/>
<evidence type="ECO:0000313" key="3">
    <source>
        <dbReference type="Proteomes" id="UP001162031"/>
    </source>
</evidence>
<proteinExistence type="predicted"/>
<feature type="compositionally biased region" description="Basic and acidic residues" evidence="1">
    <location>
        <begin position="459"/>
        <end position="469"/>
    </location>
</feature>
<dbReference type="EMBL" id="CANTFL010000106">
    <property type="protein sequence ID" value="CAI5713995.1"/>
    <property type="molecule type" value="Genomic_DNA"/>
</dbReference>
<feature type="region of interest" description="Disordered" evidence="1">
    <location>
        <begin position="283"/>
        <end position="318"/>
    </location>
</feature>
<feature type="compositionally biased region" description="Polar residues" evidence="1">
    <location>
        <begin position="149"/>
        <end position="161"/>
    </location>
</feature>
<evidence type="ECO:0000313" key="2">
    <source>
        <dbReference type="EMBL" id="CAI5713995.1"/>
    </source>
</evidence>
<accession>A0AAV0T4K5</accession>
<protein>
    <recommendedName>
        <fullName evidence="4">Myb-like domain-containing protein</fullName>
    </recommendedName>
</protein>
<comment type="caution">
    <text evidence="2">The sequence shown here is derived from an EMBL/GenBank/DDBJ whole genome shotgun (WGS) entry which is preliminary data.</text>
</comment>
<feature type="region of interest" description="Disordered" evidence="1">
    <location>
        <begin position="357"/>
        <end position="394"/>
    </location>
</feature>
<feature type="compositionally biased region" description="Polar residues" evidence="1">
    <location>
        <begin position="357"/>
        <end position="380"/>
    </location>
</feature>
<feature type="compositionally biased region" description="Basic and acidic residues" evidence="1">
    <location>
        <begin position="290"/>
        <end position="318"/>
    </location>
</feature>
<reference evidence="2" key="1">
    <citation type="submission" date="2022-12" db="EMBL/GenBank/DDBJ databases">
        <authorList>
            <person name="Webb A."/>
        </authorList>
    </citation>
    <scope>NUCLEOTIDE SEQUENCE</scope>
    <source>
        <strain evidence="2">Hp1</strain>
    </source>
</reference>
<keyword evidence="3" id="KW-1185">Reference proteome</keyword>
<evidence type="ECO:0000256" key="1">
    <source>
        <dbReference type="SAM" id="MobiDB-lite"/>
    </source>
</evidence>
<evidence type="ECO:0008006" key="4">
    <source>
        <dbReference type="Google" id="ProtNLM"/>
    </source>
</evidence>